<evidence type="ECO:0000256" key="2">
    <source>
        <dbReference type="ARBA" id="ARBA00006898"/>
    </source>
</evidence>
<keyword evidence="4" id="KW-0240">DNA-directed RNA polymerase</keyword>
<evidence type="ECO:0000256" key="3">
    <source>
        <dbReference type="ARBA" id="ARBA00016672"/>
    </source>
</evidence>
<evidence type="ECO:0000256" key="7">
    <source>
        <dbReference type="SAM" id="MobiDB-lite"/>
    </source>
</evidence>
<comment type="subcellular location">
    <subcellularLocation>
        <location evidence="1">Nucleus</location>
    </subcellularLocation>
</comment>
<reference evidence="9" key="1">
    <citation type="submission" date="2015-04" db="UniProtKB">
        <authorList>
            <consortium name="EnsemblPlants"/>
        </authorList>
    </citation>
    <scope>IDENTIFICATION</scope>
</reference>
<evidence type="ECO:0000313" key="9">
    <source>
        <dbReference type="EnsemblPlants" id="OMERI02G17220.1"/>
    </source>
</evidence>
<keyword evidence="5" id="KW-0804">Transcription</keyword>
<dbReference type="SMART" id="SM00657">
    <property type="entry name" value="RPOL4c"/>
    <property type="match status" value="1"/>
</dbReference>
<evidence type="ECO:0000259" key="8">
    <source>
        <dbReference type="SMART" id="SM00657"/>
    </source>
</evidence>
<feature type="region of interest" description="Disordered" evidence="7">
    <location>
        <begin position="1"/>
        <end position="79"/>
    </location>
</feature>
<dbReference type="InterPro" id="IPR038324">
    <property type="entry name" value="Rpb4/RPC9_sf"/>
</dbReference>
<dbReference type="PANTHER" id="PTHR15561">
    <property type="entry name" value="CALCITONIN GENE-RELATED PEPTIDE-RECEPTOR COMPONENT PROTEIN"/>
    <property type="match status" value="1"/>
</dbReference>
<evidence type="ECO:0000313" key="10">
    <source>
        <dbReference type="Proteomes" id="UP000008021"/>
    </source>
</evidence>
<dbReference type="AlphaFoldDB" id="A0A0E0CKR9"/>
<keyword evidence="10" id="KW-1185">Reference proteome</keyword>
<dbReference type="GO" id="GO:0005666">
    <property type="term" value="C:RNA polymerase III complex"/>
    <property type="evidence" value="ECO:0007669"/>
    <property type="project" value="InterPro"/>
</dbReference>
<comment type="similarity">
    <text evidence="2">Belongs to the eukaryotic RPC9 RNA polymerase subunit family.</text>
</comment>
<evidence type="ECO:0000256" key="6">
    <source>
        <dbReference type="ARBA" id="ARBA00023242"/>
    </source>
</evidence>
<dbReference type="eggNOG" id="KOG4168">
    <property type="taxonomic scope" value="Eukaryota"/>
</dbReference>
<evidence type="ECO:0000256" key="4">
    <source>
        <dbReference type="ARBA" id="ARBA00022478"/>
    </source>
</evidence>
<dbReference type="InterPro" id="IPR005574">
    <property type="entry name" value="Rpb4/RPC9"/>
</dbReference>
<evidence type="ECO:0000256" key="1">
    <source>
        <dbReference type="ARBA" id="ARBA00004123"/>
    </source>
</evidence>
<organism evidence="9">
    <name type="scientific">Oryza meridionalis</name>
    <dbReference type="NCBI Taxonomy" id="40149"/>
    <lineage>
        <taxon>Eukaryota</taxon>
        <taxon>Viridiplantae</taxon>
        <taxon>Streptophyta</taxon>
        <taxon>Embryophyta</taxon>
        <taxon>Tracheophyta</taxon>
        <taxon>Spermatophyta</taxon>
        <taxon>Magnoliopsida</taxon>
        <taxon>Liliopsida</taxon>
        <taxon>Poales</taxon>
        <taxon>Poaceae</taxon>
        <taxon>BOP clade</taxon>
        <taxon>Oryzoideae</taxon>
        <taxon>Oryzeae</taxon>
        <taxon>Oryzinae</taxon>
        <taxon>Oryza</taxon>
    </lineage>
</organism>
<dbReference type="Gene3D" id="1.20.1250.40">
    <property type="match status" value="1"/>
</dbReference>
<reference evidence="9" key="2">
    <citation type="submission" date="2018-05" db="EMBL/GenBank/DDBJ databases">
        <title>OmerRS3 (Oryza meridionalis Reference Sequence Version 3).</title>
        <authorList>
            <person name="Zhang J."/>
            <person name="Kudrna D."/>
            <person name="Lee S."/>
            <person name="Talag J."/>
            <person name="Welchert J."/>
            <person name="Wing R.A."/>
        </authorList>
    </citation>
    <scope>NUCLEOTIDE SEQUENCE [LARGE SCALE GENOMIC DNA]</scope>
    <source>
        <strain evidence="9">cv. OR44</strain>
    </source>
</reference>
<feature type="domain" description="RNA polymerase Rpb4/RPC9 core" evidence="8">
    <location>
        <begin position="77"/>
        <end position="179"/>
    </location>
</feature>
<dbReference type="GO" id="GO:0006384">
    <property type="term" value="P:transcription initiation at RNA polymerase III promoter"/>
    <property type="evidence" value="ECO:0007669"/>
    <property type="project" value="InterPro"/>
</dbReference>
<dbReference type="InterPro" id="IPR006590">
    <property type="entry name" value="RNA_pol_Rpb4/RPC9_core"/>
</dbReference>
<sequence length="188" mass="20824">MASEDGPARGPWLGRPAIPPPSPTSSRRRAAQSNPKIAAAGDGEGDEAGEAWKQARDSLPLLARRPLPPSPPPTRRPRRLHSALCSSNEDVYEYLLKTPACNQTRESINEFVTRCESFKLTNADKLNVINWRPSSAADAYAMIEECGKRFSKDERGEACNEDERVEEFLELVKEAFPPPPPKPEAMIE</sequence>
<dbReference type="PANTHER" id="PTHR15561:SF0">
    <property type="entry name" value="DNA-DIRECTED RNA POLYMERASE III SUBUNIT RPC9"/>
    <property type="match status" value="1"/>
</dbReference>
<proteinExistence type="inferred from homology"/>
<protein>
    <recommendedName>
        <fullName evidence="3">DNA-directed RNA polymerase III subunit RPC9</fullName>
    </recommendedName>
</protein>
<dbReference type="Proteomes" id="UP000008021">
    <property type="component" value="Chromosome 2"/>
</dbReference>
<accession>A0A0E0CKR9</accession>
<dbReference type="InterPro" id="IPR038846">
    <property type="entry name" value="RPC9"/>
</dbReference>
<keyword evidence="6" id="KW-0539">Nucleus</keyword>
<evidence type="ECO:0000256" key="5">
    <source>
        <dbReference type="ARBA" id="ARBA00023163"/>
    </source>
</evidence>
<dbReference type="InterPro" id="IPR010997">
    <property type="entry name" value="HRDC-like_sf"/>
</dbReference>
<dbReference type="EnsemblPlants" id="OMERI02G17220.1">
    <property type="protein sequence ID" value="OMERI02G17220.1"/>
    <property type="gene ID" value="OMERI02G17220"/>
</dbReference>
<dbReference type="Gramene" id="OMERI02G17220.1">
    <property type="protein sequence ID" value="OMERI02G17220.1"/>
    <property type="gene ID" value="OMERI02G17220"/>
</dbReference>
<dbReference type="SUPFAM" id="SSF47819">
    <property type="entry name" value="HRDC-like"/>
    <property type="match status" value="1"/>
</dbReference>
<dbReference type="STRING" id="40149.A0A0E0CKR9"/>
<dbReference type="HOGENOM" id="CLU_1206470_0_0_1"/>
<dbReference type="Pfam" id="PF03874">
    <property type="entry name" value="RNA_pol_Rpb4"/>
    <property type="match status" value="1"/>
</dbReference>
<dbReference type="GO" id="GO:0000166">
    <property type="term" value="F:nucleotide binding"/>
    <property type="evidence" value="ECO:0007669"/>
    <property type="project" value="InterPro"/>
</dbReference>
<name>A0A0E0CKR9_9ORYZ</name>